<keyword evidence="2 8" id="KW-1277">Toxin-antitoxin system</keyword>
<feature type="binding site" evidence="8">
    <location>
        <position position="104"/>
    </location>
    <ligand>
        <name>Mg(2+)</name>
        <dbReference type="ChEBI" id="CHEBI:18420"/>
    </ligand>
</feature>
<dbReference type="RefSeq" id="WP_224862274.1">
    <property type="nucleotide sequence ID" value="NZ_JAYJJS010000017.1"/>
</dbReference>
<dbReference type="Proteomes" id="UP001299046">
    <property type="component" value="Unassembled WGS sequence"/>
</dbReference>
<comment type="similarity">
    <text evidence="7 8">Belongs to the PINc/VapC protein family.</text>
</comment>
<protein>
    <recommendedName>
        <fullName evidence="8">Ribonuclease VapC</fullName>
        <shortName evidence="8">RNase VapC</shortName>
        <ecNumber evidence="8">3.1.-.-</ecNumber>
    </recommendedName>
    <alternativeName>
        <fullName evidence="8">Toxin VapC</fullName>
    </alternativeName>
</protein>
<evidence type="ECO:0000256" key="5">
    <source>
        <dbReference type="ARBA" id="ARBA00022801"/>
    </source>
</evidence>
<keyword evidence="4 8" id="KW-0479">Metal-binding</keyword>
<keyword evidence="8" id="KW-0800">Toxin</keyword>
<feature type="domain" description="PIN" evidence="9">
    <location>
        <begin position="2"/>
        <end position="122"/>
    </location>
</feature>
<evidence type="ECO:0000313" key="11">
    <source>
        <dbReference type="Proteomes" id="UP001299046"/>
    </source>
</evidence>
<evidence type="ECO:0000313" key="10">
    <source>
        <dbReference type="EMBL" id="MEB3050460.1"/>
    </source>
</evidence>
<proteinExistence type="inferred from homology"/>
<evidence type="ECO:0000256" key="8">
    <source>
        <dbReference type="HAMAP-Rule" id="MF_00265"/>
    </source>
</evidence>
<accession>A0ABU5YKN6</accession>
<dbReference type="HAMAP" id="MF_00265">
    <property type="entry name" value="VapC_Nob1"/>
    <property type="match status" value="1"/>
</dbReference>
<dbReference type="InterPro" id="IPR002716">
    <property type="entry name" value="PIN_dom"/>
</dbReference>
<dbReference type="PANTHER" id="PTHR33653:SF1">
    <property type="entry name" value="RIBONUCLEASE VAPC2"/>
    <property type="match status" value="1"/>
</dbReference>
<dbReference type="EMBL" id="JAYJJT010000012">
    <property type="protein sequence ID" value="MEB3050460.1"/>
    <property type="molecule type" value="Genomic_DNA"/>
</dbReference>
<comment type="cofactor">
    <cofactor evidence="1 8">
        <name>Mg(2+)</name>
        <dbReference type="ChEBI" id="CHEBI:18420"/>
    </cofactor>
</comment>
<evidence type="ECO:0000256" key="2">
    <source>
        <dbReference type="ARBA" id="ARBA00022649"/>
    </source>
</evidence>
<dbReference type="EC" id="3.1.-.-" evidence="8"/>
<dbReference type="InterPro" id="IPR050556">
    <property type="entry name" value="Type_II_TA_system_RNase"/>
</dbReference>
<evidence type="ECO:0000256" key="4">
    <source>
        <dbReference type="ARBA" id="ARBA00022723"/>
    </source>
</evidence>
<evidence type="ECO:0000256" key="3">
    <source>
        <dbReference type="ARBA" id="ARBA00022722"/>
    </source>
</evidence>
<keyword evidence="6 8" id="KW-0460">Magnesium</keyword>
<evidence type="ECO:0000256" key="7">
    <source>
        <dbReference type="ARBA" id="ARBA00038093"/>
    </source>
</evidence>
<dbReference type="Pfam" id="PF01850">
    <property type="entry name" value="PIN"/>
    <property type="match status" value="1"/>
</dbReference>
<dbReference type="InterPro" id="IPR029060">
    <property type="entry name" value="PIN-like_dom_sf"/>
</dbReference>
<evidence type="ECO:0000259" key="9">
    <source>
        <dbReference type="Pfam" id="PF01850"/>
    </source>
</evidence>
<gene>
    <name evidence="8" type="primary">vapC</name>
    <name evidence="10" type="ORF">KV112_12045</name>
</gene>
<evidence type="ECO:0000256" key="1">
    <source>
        <dbReference type="ARBA" id="ARBA00001946"/>
    </source>
</evidence>
<feature type="binding site" evidence="8">
    <location>
        <position position="5"/>
    </location>
    <ligand>
        <name>Mg(2+)</name>
        <dbReference type="ChEBI" id="CHEBI:18420"/>
    </ligand>
</feature>
<dbReference type="InterPro" id="IPR022907">
    <property type="entry name" value="VapC_family"/>
</dbReference>
<dbReference type="CDD" id="cd18731">
    <property type="entry name" value="PIN_NgFitB-like"/>
    <property type="match status" value="1"/>
</dbReference>
<organism evidence="10 11">
    <name type="scientific">[Mycobacterium] zoologicum</name>
    <dbReference type="NCBI Taxonomy" id="2872311"/>
    <lineage>
        <taxon>Bacteria</taxon>
        <taxon>Bacillati</taxon>
        <taxon>Actinomycetota</taxon>
        <taxon>Actinomycetes</taxon>
        <taxon>Mycobacteriales</taxon>
        <taxon>Mycobacteriaceae</taxon>
        <taxon>Mycolicibacter</taxon>
    </lineage>
</organism>
<dbReference type="PANTHER" id="PTHR33653">
    <property type="entry name" value="RIBONUCLEASE VAPC2"/>
    <property type="match status" value="1"/>
</dbReference>
<evidence type="ECO:0000256" key="6">
    <source>
        <dbReference type="ARBA" id="ARBA00022842"/>
    </source>
</evidence>
<keyword evidence="11" id="KW-1185">Reference proteome</keyword>
<dbReference type="SUPFAM" id="SSF88723">
    <property type="entry name" value="PIN domain-like"/>
    <property type="match status" value="1"/>
</dbReference>
<name>A0ABU5YKN6_9MYCO</name>
<reference evidence="10 11" key="1">
    <citation type="submission" date="2023-12" db="EMBL/GenBank/DDBJ databases">
        <title>Description of new species of Mycobacterium terrae complex isolated from sewage at the Sao Paulo Zoological Park Foundation in Brazil.</title>
        <authorList>
            <person name="Romagnoli C.L."/>
            <person name="Conceicao E.C."/>
            <person name="Machado E."/>
            <person name="Barreto L.B.P.F."/>
            <person name="Sharma A."/>
            <person name="Silva N.M."/>
            <person name="Marques L.E."/>
            <person name="Juliana M.A."/>
            <person name="Lourenco M.C.S."/>
            <person name="Digiampietri L.A."/>
            <person name="Suffys P.N."/>
            <person name="Viana-Niero C."/>
        </authorList>
    </citation>
    <scope>NUCLEOTIDE SEQUENCE [LARGE SCALE GENOMIC DNA]</scope>
    <source>
        <strain evidence="10 11">MYC123</strain>
    </source>
</reference>
<dbReference type="Gene3D" id="3.40.50.1010">
    <property type="entry name" value="5'-nuclease"/>
    <property type="match status" value="1"/>
</dbReference>
<comment type="function">
    <text evidence="8">Toxic component of a toxin-antitoxin (TA) system. An RNase.</text>
</comment>
<keyword evidence="5 8" id="KW-0378">Hydrolase</keyword>
<sequence>MIVLDTNVISELMRKSPPLEVVRWVDAFDAADVFVTVVTAAELMYGVARLPASRRKERLSVKVRALLADDFADQVLPFDAPAAIQYADIVASRERSGRPISMADAQIAAICRQWSAGVATRNVADFTETGIDVVDPWHAA</sequence>
<keyword evidence="3 8" id="KW-0540">Nuclease</keyword>
<comment type="caution">
    <text evidence="10">The sequence shown here is derived from an EMBL/GenBank/DDBJ whole genome shotgun (WGS) entry which is preliminary data.</text>
</comment>